<reference evidence="7" key="1">
    <citation type="submission" date="2018-12" db="EMBL/GenBank/DDBJ databases">
        <title>Novel natural products biosynthetic potential of the class Ktedonobacteria.</title>
        <authorList>
            <person name="Zheng Y."/>
            <person name="Saitou A."/>
            <person name="Wang C.M."/>
            <person name="Toyoda A."/>
            <person name="Minakuchi Y."/>
            <person name="Sekiguchi Y."/>
            <person name="Ueda K."/>
            <person name="Takano H."/>
            <person name="Sakai Y."/>
            <person name="Yokota A."/>
            <person name="Yabe S."/>
        </authorList>
    </citation>
    <scope>NUCLEOTIDE SEQUENCE</scope>
    <source>
        <strain evidence="7">A3-2</strain>
    </source>
</reference>
<dbReference type="NCBIfam" id="TIGR01003">
    <property type="entry name" value="PTS_HPr_family"/>
    <property type="match status" value="1"/>
</dbReference>
<evidence type="ECO:0000256" key="4">
    <source>
        <dbReference type="ARBA" id="ARBA00022597"/>
    </source>
</evidence>
<dbReference type="CDD" id="cd00367">
    <property type="entry name" value="PTS-HPr_like"/>
    <property type="match status" value="1"/>
</dbReference>
<dbReference type="PROSITE" id="PS00369">
    <property type="entry name" value="PTS_HPR_HIS"/>
    <property type="match status" value="1"/>
</dbReference>
<dbReference type="AlphaFoldDB" id="A0A455SZP6"/>
<feature type="domain" description="HPr" evidence="6">
    <location>
        <begin position="1"/>
        <end position="88"/>
    </location>
</feature>
<dbReference type="InterPro" id="IPR001020">
    <property type="entry name" value="PTS_HPr_His_P_site"/>
</dbReference>
<evidence type="ECO:0000313" key="7">
    <source>
        <dbReference type="EMBL" id="BBH93058.1"/>
    </source>
</evidence>
<name>A0A455SZP6_9CHLR</name>
<dbReference type="PANTHER" id="PTHR33705:SF1">
    <property type="entry name" value="PHOSPHOCARRIER PROTEIN HPR"/>
    <property type="match status" value="1"/>
</dbReference>
<dbReference type="SUPFAM" id="SSF55594">
    <property type="entry name" value="HPr-like"/>
    <property type="match status" value="1"/>
</dbReference>
<dbReference type="PANTHER" id="PTHR33705">
    <property type="entry name" value="PHOSPHOCARRIER PROTEIN HPR"/>
    <property type="match status" value="1"/>
</dbReference>
<accession>A0A455SZP6</accession>
<dbReference type="Gene3D" id="3.30.1340.10">
    <property type="entry name" value="HPr-like"/>
    <property type="match status" value="1"/>
</dbReference>
<comment type="function">
    <text evidence="1">General (non sugar-specific) component of the phosphoenolpyruvate-dependent sugar phosphotransferase system (sugar PTS). This major carbohydrate active-transport system catalyzes the phosphorylation of incoming sugar substrates concomitantly with their translocation across the cell membrane. The phosphoryl group from phosphoenolpyruvate (PEP) is transferred to the phosphoryl carrier protein HPr by enzyme I. Phospho-HPr then transfers it to the PTS EIIA domain.</text>
</comment>
<dbReference type="InterPro" id="IPR050399">
    <property type="entry name" value="HPr"/>
</dbReference>
<keyword evidence="3" id="KW-0813">Transport</keyword>
<evidence type="ECO:0000256" key="3">
    <source>
        <dbReference type="ARBA" id="ARBA00022448"/>
    </source>
</evidence>
<protein>
    <recommendedName>
        <fullName evidence="2">Phosphocarrier protein HPr</fullName>
    </recommendedName>
    <alternativeName>
        <fullName evidence="5">Histidine-containing protein</fullName>
    </alternativeName>
</protein>
<keyword evidence="4 7" id="KW-0762">Sugar transport</keyword>
<evidence type="ECO:0000256" key="2">
    <source>
        <dbReference type="ARBA" id="ARBA00020422"/>
    </source>
</evidence>
<dbReference type="EMBL" id="AP019377">
    <property type="protein sequence ID" value="BBH93058.1"/>
    <property type="molecule type" value="Genomic_DNA"/>
</dbReference>
<evidence type="ECO:0000259" key="6">
    <source>
        <dbReference type="PROSITE" id="PS51350"/>
    </source>
</evidence>
<evidence type="ECO:0000256" key="5">
    <source>
        <dbReference type="ARBA" id="ARBA00033055"/>
    </source>
</evidence>
<organism evidence="7">
    <name type="scientific">Thermogemmatispora argillosa</name>
    <dbReference type="NCBI Taxonomy" id="2045280"/>
    <lineage>
        <taxon>Bacteria</taxon>
        <taxon>Bacillati</taxon>
        <taxon>Chloroflexota</taxon>
        <taxon>Ktedonobacteria</taxon>
        <taxon>Thermogemmatisporales</taxon>
        <taxon>Thermogemmatisporaceae</taxon>
        <taxon>Thermogemmatispora</taxon>
    </lineage>
</organism>
<proteinExistence type="predicted"/>
<dbReference type="InterPro" id="IPR035895">
    <property type="entry name" value="HPr-like_sf"/>
</dbReference>
<evidence type="ECO:0000256" key="1">
    <source>
        <dbReference type="ARBA" id="ARBA00003681"/>
    </source>
</evidence>
<sequence length="96" mass="10289">MQQAKTIVRNEVGLHARPAAQFVRLANQFKSKITISSKGKSVNAKSLVLILTLAVGKNTEVEITAEGEDEQQAVAALVDLIERDFAEEALPPSASS</sequence>
<dbReference type="PROSITE" id="PS51350">
    <property type="entry name" value="PTS_HPR_DOM"/>
    <property type="match status" value="1"/>
</dbReference>
<dbReference type="InterPro" id="IPR000032">
    <property type="entry name" value="HPr-like"/>
</dbReference>
<dbReference type="PRINTS" id="PR00107">
    <property type="entry name" value="PHOSPHOCPHPR"/>
</dbReference>
<gene>
    <name evidence="7" type="primary">ptsH_1</name>
    <name evidence="7" type="ORF">KTA_12570</name>
</gene>
<dbReference type="Pfam" id="PF00381">
    <property type="entry name" value="PTS-HPr"/>
    <property type="match status" value="1"/>
</dbReference>